<dbReference type="InterPro" id="IPR036291">
    <property type="entry name" value="NAD(P)-bd_dom_sf"/>
</dbReference>
<sequence length="374" mass="42185">MKGAHSKVALVTGASGIQGLSLLKAFSKQDDWSAIYAVARSDIPLSSKTHKLALDLDDKEALRKSLEGDIGRSVTHVFHLAFSGDTTNVDQTTFVWMKNVVEILEELEAPLVHVYFTQGQKYYGVHMGNWDIADVPWKDEPLTGNRHLSANFYYAQEDWAIERRSQGAKWTWSALRPGAILGYSLGSMNMVNLIAVYGTLCKERNVAFRFPGAPQSFNCLFDSTDADLISECVLWLIDTPTAQDNAYNISNGDVFRFSQIWPGLAQWFGLKTGMPRQLPLRDFFPAQEALWKQTQKKHSLKDTKLEKLTNPPFADFAFNLPLDSFADVTKLRKAGFNGQKLWTEENYIRYLDELATRNIIPNYPKLRGEAKASS</sequence>
<dbReference type="Proteomes" id="UP001497392">
    <property type="component" value="Unassembled WGS sequence"/>
</dbReference>
<comment type="caution">
    <text evidence="2">The sequence shown here is derived from an EMBL/GenBank/DDBJ whole genome shotgun (WGS) entry which is preliminary data.</text>
</comment>
<dbReference type="SUPFAM" id="SSF51735">
    <property type="entry name" value="NAD(P)-binding Rossmann-fold domains"/>
    <property type="match status" value="1"/>
</dbReference>
<dbReference type="PANTHER" id="PTHR32487">
    <property type="entry name" value="3-OXO-DELTA(4,5)-STEROID 5-BETA-REDUCTASE"/>
    <property type="match status" value="1"/>
</dbReference>
<dbReference type="Pfam" id="PF22917">
    <property type="entry name" value="PRISE"/>
    <property type="match status" value="1"/>
</dbReference>
<evidence type="ECO:0000259" key="1">
    <source>
        <dbReference type="Pfam" id="PF22917"/>
    </source>
</evidence>
<feature type="domain" description="PRISE-like Rossmann-fold" evidence="1">
    <location>
        <begin position="58"/>
        <end position="361"/>
    </location>
</feature>
<dbReference type="InterPro" id="IPR055222">
    <property type="entry name" value="PRISE-like_Rossmann-fold"/>
</dbReference>
<keyword evidence="3" id="KW-1185">Reference proteome</keyword>
<accession>A0ABP1FZX7</accession>
<organism evidence="2 3">
    <name type="scientific">Coccomyxa viridis</name>
    <dbReference type="NCBI Taxonomy" id="1274662"/>
    <lineage>
        <taxon>Eukaryota</taxon>
        <taxon>Viridiplantae</taxon>
        <taxon>Chlorophyta</taxon>
        <taxon>core chlorophytes</taxon>
        <taxon>Trebouxiophyceae</taxon>
        <taxon>Trebouxiophyceae incertae sedis</taxon>
        <taxon>Coccomyxaceae</taxon>
        <taxon>Coccomyxa</taxon>
    </lineage>
</organism>
<evidence type="ECO:0000313" key="3">
    <source>
        <dbReference type="Proteomes" id="UP001497392"/>
    </source>
</evidence>
<name>A0ABP1FZX7_9CHLO</name>
<reference evidence="2 3" key="1">
    <citation type="submission" date="2024-06" db="EMBL/GenBank/DDBJ databases">
        <authorList>
            <person name="Kraege A."/>
            <person name="Thomma B."/>
        </authorList>
    </citation>
    <scope>NUCLEOTIDE SEQUENCE [LARGE SCALE GENOMIC DNA]</scope>
</reference>
<dbReference type="Gene3D" id="3.40.50.720">
    <property type="entry name" value="NAD(P)-binding Rossmann-like Domain"/>
    <property type="match status" value="1"/>
</dbReference>
<protein>
    <submittedName>
        <fullName evidence="2">G8261 protein</fullName>
    </submittedName>
</protein>
<dbReference type="PANTHER" id="PTHR32487:SF0">
    <property type="entry name" value="3-OXO-DELTA(4,5)-STEROID 5-BETA-REDUCTASE"/>
    <property type="match status" value="1"/>
</dbReference>
<dbReference type="EMBL" id="CAXHTA020000012">
    <property type="protein sequence ID" value="CAL5225443.1"/>
    <property type="molecule type" value="Genomic_DNA"/>
</dbReference>
<gene>
    <name evidence="2" type="primary">g8261</name>
    <name evidence="2" type="ORF">VP750_LOCUS7102</name>
</gene>
<proteinExistence type="predicted"/>
<evidence type="ECO:0000313" key="2">
    <source>
        <dbReference type="EMBL" id="CAL5225443.1"/>
    </source>
</evidence>